<sequence length="49" mass="6077">VNDSLEFRLFTGHYTFDLFWAYREGDHRWCGYQAQRVKYRRILPLLPKL</sequence>
<protein>
    <submittedName>
        <fullName evidence="1">Uncharacterized protein</fullName>
    </submittedName>
</protein>
<evidence type="ECO:0000313" key="2">
    <source>
        <dbReference type="Proteomes" id="UP000663864"/>
    </source>
</evidence>
<reference evidence="1" key="1">
    <citation type="submission" date="2021-02" db="EMBL/GenBank/DDBJ databases">
        <authorList>
            <person name="Nowell W R."/>
        </authorList>
    </citation>
    <scope>NUCLEOTIDE SEQUENCE</scope>
</reference>
<feature type="non-terminal residue" evidence="1">
    <location>
        <position position="1"/>
    </location>
</feature>
<accession>A0A815X295</accession>
<name>A0A815X295_9BILA</name>
<feature type="non-terminal residue" evidence="1">
    <location>
        <position position="49"/>
    </location>
</feature>
<dbReference type="Proteomes" id="UP000663864">
    <property type="component" value="Unassembled WGS sequence"/>
</dbReference>
<evidence type="ECO:0000313" key="1">
    <source>
        <dbReference type="EMBL" id="CAF1553261.1"/>
    </source>
</evidence>
<comment type="caution">
    <text evidence="1">The sequence shown here is derived from an EMBL/GenBank/DDBJ whole genome shotgun (WGS) entry which is preliminary data.</text>
</comment>
<dbReference type="AlphaFoldDB" id="A0A815X295"/>
<dbReference type="EMBL" id="CAJNOT010018141">
    <property type="protein sequence ID" value="CAF1553261.1"/>
    <property type="molecule type" value="Genomic_DNA"/>
</dbReference>
<gene>
    <name evidence="1" type="ORF">ZHD862_LOCUS39398</name>
</gene>
<proteinExistence type="predicted"/>
<organism evidence="1 2">
    <name type="scientific">Rotaria sordida</name>
    <dbReference type="NCBI Taxonomy" id="392033"/>
    <lineage>
        <taxon>Eukaryota</taxon>
        <taxon>Metazoa</taxon>
        <taxon>Spiralia</taxon>
        <taxon>Gnathifera</taxon>
        <taxon>Rotifera</taxon>
        <taxon>Eurotatoria</taxon>
        <taxon>Bdelloidea</taxon>
        <taxon>Philodinida</taxon>
        <taxon>Philodinidae</taxon>
        <taxon>Rotaria</taxon>
    </lineage>
</organism>